<accession>A0A8H3DIT2</accession>
<organism evidence="3 4">
    <name type="scientific">Rhizoctonia solani</name>
    <dbReference type="NCBI Taxonomy" id="456999"/>
    <lineage>
        <taxon>Eukaryota</taxon>
        <taxon>Fungi</taxon>
        <taxon>Dikarya</taxon>
        <taxon>Basidiomycota</taxon>
        <taxon>Agaricomycotina</taxon>
        <taxon>Agaricomycetes</taxon>
        <taxon>Cantharellales</taxon>
        <taxon>Ceratobasidiaceae</taxon>
        <taxon>Rhizoctonia</taxon>
    </lineage>
</organism>
<name>A0A8H3DIT2_9AGAM</name>
<evidence type="ECO:0000313" key="4">
    <source>
        <dbReference type="Proteomes" id="UP000663853"/>
    </source>
</evidence>
<gene>
    <name evidence="3" type="ORF">RDB_LOCUS171399</name>
</gene>
<reference evidence="3" key="1">
    <citation type="submission" date="2021-01" db="EMBL/GenBank/DDBJ databases">
        <authorList>
            <person name="Kaushik A."/>
        </authorList>
    </citation>
    <scope>NUCLEOTIDE SEQUENCE</scope>
    <source>
        <strain evidence="3">AG6-10EEA</strain>
    </source>
</reference>
<dbReference type="PANTHER" id="PTHR37542">
    <property type="entry name" value="HELO DOMAIN-CONTAINING PROTEIN-RELATED"/>
    <property type="match status" value="1"/>
</dbReference>
<dbReference type="AlphaFoldDB" id="A0A8H3DIT2"/>
<dbReference type="InterPro" id="IPR000719">
    <property type="entry name" value="Prot_kinase_dom"/>
</dbReference>
<dbReference type="Proteomes" id="UP000663853">
    <property type="component" value="Unassembled WGS sequence"/>
</dbReference>
<dbReference type="GO" id="GO:0004672">
    <property type="term" value="F:protein kinase activity"/>
    <property type="evidence" value="ECO:0007669"/>
    <property type="project" value="InterPro"/>
</dbReference>
<dbReference type="InterPro" id="IPR011009">
    <property type="entry name" value="Kinase-like_dom_sf"/>
</dbReference>
<evidence type="ECO:0000313" key="3">
    <source>
        <dbReference type="EMBL" id="CAE6532841.1"/>
    </source>
</evidence>
<proteinExistence type="predicted"/>
<evidence type="ECO:0000256" key="1">
    <source>
        <dbReference type="SAM" id="MobiDB-lite"/>
    </source>
</evidence>
<dbReference type="Gene3D" id="1.10.510.10">
    <property type="entry name" value="Transferase(Phosphotransferase) domain 1"/>
    <property type="match status" value="1"/>
</dbReference>
<sequence length="540" mass="61244">MSGFEIFGVVAAVLPLITTGLPKFMQVLETFRNTNFIKEESLDNVSSLCTELKVTFAILQQLHSQCPRIPHGHHGIADEFKSLFRGFPKTVKRLRGECEKLTKKSTIGFILSLHRLEEAVQELERQIQRLFRRMTLLVTYLQRIVPDASWAIQYSGGSQAHGRNHRPSHIRELLKAQHSRPRKIGSQARFIDLGRSVGDFTIQADRYSKSNLVIVETCTFVGLKSVIWGELASQEVVRKLSINSPADWLGILICRAAEWVTQSPRKAELTIIYRYPAMADPNRAPLTLRSVLRHDDDPDQLPRPDMPLRVRLRLAREVSNAVLFVHVAGLVHKDIRPENILIFFPRHRPGRSGRTDGMGRAFLTGFGESRDEPDNRRDRKLSGGGMNTGPMTYKTSNWHQILYRHPSRVGSRPARFTMRHDIYALGITLFEIGLWRSFVGSPGSILARPKDARRAIMYYNTHRPLGVFNHEVPESERAIQSTLLVAARQLLPFAMGEMYTSIVVSCLTCLERDGGDLVPDEGACAKFIQNVLDRLDDIRI</sequence>
<dbReference type="EMBL" id="CAJMXA010004048">
    <property type="protein sequence ID" value="CAE6532841.1"/>
    <property type="molecule type" value="Genomic_DNA"/>
</dbReference>
<dbReference type="InterPro" id="IPR008266">
    <property type="entry name" value="Tyr_kinase_AS"/>
</dbReference>
<comment type="caution">
    <text evidence="3">The sequence shown here is derived from an EMBL/GenBank/DDBJ whole genome shotgun (WGS) entry which is preliminary data.</text>
</comment>
<protein>
    <recommendedName>
        <fullName evidence="2">Protein kinase domain-containing protein</fullName>
    </recommendedName>
</protein>
<evidence type="ECO:0000259" key="2">
    <source>
        <dbReference type="PROSITE" id="PS50011"/>
    </source>
</evidence>
<dbReference type="SUPFAM" id="SSF56112">
    <property type="entry name" value="Protein kinase-like (PK-like)"/>
    <property type="match status" value="1"/>
</dbReference>
<dbReference type="PANTHER" id="PTHR37542:SF3">
    <property type="entry name" value="PRION-INHIBITION AND PROPAGATION HELO DOMAIN-CONTAINING PROTEIN"/>
    <property type="match status" value="1"/>
</dbReference>
<feature type="domain" description="Protein kinase" evidence="2">
    <location>
        <begin position="187"/>
        <end position="540"/>
    </location>
</feature>
<dbReference type="GO" id="GO:0005524">
    <property type="term" value="F:ATP binding"/>
    <property type="evidence" value="ECO:0007669"/>
    <property type="project" value="InterPro"/>
</dbReference>
<feature type="region of interest" description="Disordered" evidence="1">
    <location>
        <begin position="364"/>
        <end position="390"/>
    </location>
</feature>
<dbReference type="PROSITE" id="PS00109">
    <property type="entry name" value="PROTEIN_KINASE_TYR"/>
    <property type="match status" value="1"/>
</dbReference>
<dbReference type="PROSITE" id="PS50011">
    <property type="entry name" value="PROTEIN_KINASE_DOM"/>
    <property type="match status" value="1"/>
</dbReference>
<feature type="compositionally biased region" description="Basic and acidic residues" evidence="1">
    <location>
        <begin position="368"/>
        <end position="381"/>
    </location>
</feature>